<dbReference type="Proteomes" id="UP000314294">
    <property type="component" value="Unassembled WGS sequence"/>
</dbReference>
<proteinExistence type="predicted"/>
<keyword evidence="2" id="KW-1185">Reference proteome</keyword>
<comment type="caution">
    <text evidence="1">The sequence shown here is derived from an EMBL/GenBank/DDBJ whole genome shotgun (WGS) entry which is preliminary data.</text>
</comment>
<protein>
    <submittedName>
        <fullName evidence="1">Uncharacterized protein</fullName>
    </submittedName>
</protein>
<dbReference type="EMBL" id="SRLO01000005">
    <property type="protein sequence ID" value="TNN88372.1"/>
    <property type="molecule type" value="Genomic_DNA"/>
</dbReference>
<name>A0A4Z2JGK4_9TELE</name>
<accession>A0A4Z2JGK4</accession>
<reference evidence="1 2" key="1">
    <citation type="submission" date="2019-03" db="EMBL/GenBank/DDBJ databases">
        <title>First draft genome of Liparis tanakae, snailfish: a comprehensive survey of snailfish specific genes.</title>
        <authorList>
            <person name="Kim W."/>
            <person name="Song I."/>
            <person name="Jeong J.-H."/>
            <person name="Kim D."/>
            <person name="Kim S."/>
            <person name="Ryu S."/>
            <person name="Song J.Y."/>
            <person name="Lee S.K."/>
        </authorList>
    </citation>
    <scope>NUCLEOTIDE SEQUENCE [LARGE SCALE GENOMIC DNA]</scope>
    <source>
        <tissue evidence="1">Muscle</tissue>
    </source>
</reference>
<dbReference type="AlphaFoldDB" id="A0A4Z2JGK4"/>
<evidence type="ECO:0000313" key="1">
    <source>
        <dbReference type="EMBL" id="TNN88372.1"/>
    </source>
</evidence>
<evidence type="ECO:0000313" key="2">
    <source>
        <dbReference type="Proteomes" id="UP000314294"/>
    </source>
</evidence>
<gene>
    <name evidence="1" type="ORF">EYF80_001154</name>
</gene>
<organism evidence="1 2">
    <name type="scientific">Liparis tanakae</name>
    <name type="common">Tanaka's snailfish</name>
    <dbReference type="NCBI Taxonomy" id="230148"/>
    <lineage>
        <taxon>Eukaryota</taxon>
        <taxon>Metazoa</taxon>
        <taxon>Chordata</taxon>
        <taxon>Craniata</taxon>
        <taxon>Vertebrata</taxon>
        <taxon>Euteleostomi</taxon>
        <taxon>Actinopterygii</taxon>
        <taxon>Neopterygii</taxon>
        <taxon>Teleostei</taxon>
        <taxon>Neoteleostei</taxon>
        <taxon>Acanthomorphata</taxon>
        <taxon>Eupercaria</taxon>
        <taxon>Perciformes</taxon>
        <taxon>Cottioidei</taxon>
        <taxon>Cottales</taxon>
        <taxon>Liparidae</taxon>
        <taxon>Liparis</taxon>
    </lineage>
</organism>
<dbReference type="OrthoDB" id="8986995at2759"/>
<sequence>MLHGRYANAAILVYIEAAERRQVKRALFIYRVDRHGSMSLNHEISGSGFPLAAHSMVAVLVLSTTFSWGPISMVGKPWGTWFSEKILLPISQSNSLHLPLITSLVPHYLHLVLTPFSPAAHSLISPSLFSSLTSTCPRDQALQRYQGWTPPPNHCTSQTEDAEASLWVWYNVTMLETNRFNEADTDPFNHSKPLPQGPR</sequence>